<evidence type="ECO:0000256" key="2">
    <source>
        <dbReference type="ARBA" id="ARBA00022630"/>
    </source>
</evidence>
<evidence type="ECO:0000256" key="8">
    <source>
        <dbReference type="ARBA" id="ARBA00023014"/>
    </source>
</evidence>
<dbReference type="EMBL" id="DTIB01000077">
    <property type="protein sequence ID" value="HGB25102.1"/>
    <property type="molecule type" value="Genomic_DNA"/>
</dbReference>
<dbReference type="InterPro" id="IPR036922">
    <property type="entry name" value="Rieske_2Fe-2S_sf"/>
</dbReference>
<keyword evidence="8" id="KW-0411">Iron-sulfur</keyword>
<keyword evidence="3" id="KW-0001">2Fe-2S</keyword>
<proteinExistence type="predicted"/>
<dbReference type="SUPFAM" id="SSF51905">
    <property type="entry name" value="FAD/NAD(P)-binding domain"/>
    <property type="match status" value="2"/>
</dbReference>
<evidence type="ECO:0000256" key="6">
    <source>
        <dbReference type="ARBA" id="ARBA00023002"/>
    </source>
</evidence>
<dbReference type="InterPro" id="IPR023753">
    <property type="entry name" value="FAD/NAD-binding_dom"/>
</dbReference>
<evidence type="ECO:0000256" key="1">
    <source>
        <dbReference type="ARBA" id="ARBA00001974"/>
    </source>
</evidence>
<comment type="cofactor">
    <cofactor evidence="1">
        <name>FAD</name>
        <dbReference type="ChEBI" id="CHEBI:57692"/>
    </cofactor>
</comment>
<keyword evidence="7" id="KW-0408">Iron</keyword>
<dbReference type="InterPro" id="IPR017941">
    <property type="entry name" value="Rieske_2Fe-2S"/>
</dbReference>
<organism evidence="11">
    <name type="scientific">Thermofilum pendens</name>
    <dbReference type="NCBI Taxonomy" id="2269"/>
    <lineage>
        <taxon>Archaea</taxon>
        <taxon>Thermoproteota</taxon>
        <taxon>Thermoprotei</taxon>
        <taxon>Thermofilales</taxon>
        <taxon>Thermofilaceae</taxon>
        <taxon>Thermofilum</taxon>
    </lineage>
</organism>
<dbReference type="PANTHER" id="PTHR43557:SF2">
    <property type="entry name" value="RIESKE DOMAIN-CONTAINING PROTEIN-RELATED"/>
    <property type="match status" value="1"/>
</dbReference>
<evidence type="ECO:0000256" key="9">
    <source>
        <dbReference type="SAM" id="MobiDB-lite"/>
    </source>
</evidence>
<reference evidence="11" key="1">
    <citation type="journal article" date="2020" name="mSystems">
        <title>Genome- and Community-Level Interaction Insights into Carbon Utilization and Element Cycling Functions of Hydrothermarchaeota in Hydrothermal Sediment.</title>
        <authorList>
            <person name="Zhou Z."/>
            <person name="Liu Y."/>
            <person name="Xu W."/>
            <person name="Pan J."/>
            <person name="Luo Z.H."/>
            <person name="Li M."/>
        </authorList>
    </citation>
    <scope>NUCLEOTIDE SEQUENCE [LARGE SCALE GENOMIC DNA]</scope>
    <source>
        <strain evidence="11">SpSt-8</strain>
    </source>
</reference>
<dbReference type="GO" id="GO:0051537">
    <property type="term" value="F:2 iron, 2 sulfur cluster binding"/>
    <property type="evidence" value="ECO:0007669"/>
    <property type="project" value="UniProtKB-KW"/>
</dbReference>
<dbReference type="InterPro" id="IPR028202">
    <property type="entry name" value="Reductase_C"/>
</dbReference>
<evidence type="ECO:0000256" key="4">
    <source>
        <dbReference type="ARBA" id="ARBA00022723"/>
    </source>
</evidence>
<dbReference type="GO" id="GO:0016651">
    <property type="term" value="F:oxidoreductase activity, acting on NAD(P)H"/>
    <property type="evidence" value="ECO:0007669"/>
    <property type="project" value="TreeGrafter"/>
</dbReference>
<sequence>MADRPGGCCRTPSSQLQFSPRAPRNAKLARESSRLGWMSSEELYLGRAEEFHEPRLVKFKGREILVVRTPEGFFAVSARCPHKGADLSQGAICGKRLICPWHNAVFDLETGSVIEPPALSGLRRFTVEVRGEAVLVKVPVDSAEEAAGRVQSPAVRSDKVYVVIGGGASGAIAAKTLREAGFDGEIVLISAEKHLPYDRTVLSKFFLMREMGVESLYLWDEAFWSALGVKLLLGRRVVELDARSRTVVLDSGESIVYDKVLVATGGRPRKLGIPGESLRGVFTLRTLDDAILIREWATASRRAVLVGAGFLNMEIASALRSRGLEVTVVAPESTPLSRVFGEEVGVFFRELHEENGVAFALGHTVEEIEGDERVRGVVLDNGKRVPADMVIVGVGIEPVVDFIRGLSLDERGRIPVDEYMHAGNGVYAAGDVASFPDWRTGMRVSIEHWRTAQQLGRVAALNMAGVKTPYRGVPFFWTWQFGVSIRYAGHAPAWDDLVIEGDMRGRSFLALYSYRDKVLGVLGCGRDKEVAALSDLMARDLLPRLSEIKSNAWLLKAVAQC</sequence>
<dbReference type="PRINTS" id="PR00368">
    <property type="entry name" value="FADPNR"/>
</dbReference>
<dbReference type="GO" id="GO:0046872">
    <property type="term" value="F:metal ion binding"/>
    <property type="evidence" value="ECO:0007669"/>
    <property type="project" value="UniProtKB-KW"/>
</dbReference>
<dbReference type="PRINTS" id="PR00411">
    <property type="entry name" value="PNDRDTASEI"/>
</dbReference>
<dbReference type="AlphaFoldDB" id="A0A7C3WQ14"/>
<feature type="domain" description="Rieske" evidence="10">
    <location>
        <begin position="43"/>
        <end position="136"/>
    </location>
</feature>
<keyword evidence="2" id="KW-0285">Flavoprotein</keyword>
<dbReference type="Pfam" id="PF00355">
    <property type="entry name" value="Rieske"/>
    <property type="match status" value="1"/>
</dbReference>
<dbReference type="Gene3D" id="2.102.10.10">
    <property type="entry name" value="Rieske [2Fe-2S] iron-sulphur domain"/>
    <property type="match status" value="1"/>
</dbReference>
<evidence type="ECO:0000256" key="3">
    <source>
        <dbReference type="ARBA" id="ARBA00022714"/>
    </source>
</evidence>
<protein>
    <submittedName>
        <fullName evidence="11">NAD(FAD)-dependent dehydrogenase</fullName>
    </submittedName>
</protein>
<dbReference type="InterPro" id="IPR050446">
    <property type="entry name" value="FAD-oxidoreductase/Apoptosis"/>
</dbReference>
<dbReference type="InterPro" id="IPR016156">
    <property type="entry name" value="FAD/NAD-linked_Rdtase_dimer_sf"/>
</dbReference>
<dbReference type="GO" id="GO:0005737">
    <property type="term" value="C:cytoplasm"/>
    <property type="evidence" value="ECO:0007669"/>
    <property type="project" value="TreeGrafter"/>
</dbReference>
<dbReference type="PROSITE" id="PS51296">
    <property type="entry name" value="RIESKE"/>
    <property type="match status" value="1"/>
</dbReference>
<evidence type="ECO:0000256" key="7">
    <source>
        <dbReference type="ARBA" id="ARBA00023004"/>
    </source>
</evidence>
<dbReference type="Pfam" id="PF07992">
    <property type="entry name" value="Pyr_redox_2"/>
    <property type="match status" value="1"/>
</dbReference>
<keyword evidence="4" id="KW-0479">Metal-binding</keyword>
<evidence type="ECO:0000259" key="10">
    <source>
        <dbReference type="PROSITE" id="PS51296"/>
    </source>
</evidence>
<comment type="caution">
    <text evidence="11">The sequence shown here is derived from an EMBL/GenBank/DDBJ whole genome shotgun (WGS) entry which is preliminary data.</text>
</comment>
<dbReference type="SUPFAM" id="SSF55424">
    <property type="entry name" value="FAD/NAD-linked reductases, dimerisation (C-terminal) domain"/>
    <property type="match status" value="1"/>
</dbReference>
<evidence type="ECO:0000313" key="11">
    <source>
        <dbReference type="EMBL" id="HGB25102.1"/>
    </source>
</evidence>
<keyword evidence="5" id="KW-0274">FAD</keyword>
<dbReference type="PANTHER" id="PTHR43557">
    <property type="entry name" value="APOPTOSIS-INDUCING FACTOR 1"/>
    <property type="match status" value="1"/>
</dbReference>
<gene>
    <name evidence="11" type="ORF">ENV88_03495</name>
</gene>
<name>A0A7C3WQ14_THEPE</name>
<dbReference type="InterPro" id="IPR036188">
    <property type="entry name" value="FAD/NAD-bd_sf"/>
</dbReference>
<accession>A0A7C3WQ14</accession>
<dbReference type="Pfam" id="PF14759">
    <property type="entry name" value="Reductase_C"/>
    <property type="match status" value="1"/>
</dbReference>
<feature type="region of interest" description="Disordered" evidence="9">
    <location>
        <begin position="1"/>
        <end position="23"/>
    </location>
</feature>
<dbReference type="Gene3D" id="3.50.50.60">
    <property type="entry name" value="FAD/NAD(P)-binding domain"/>
    <property type="match status" value="2"/>
</dbReference>
<dbReference type="Gene3D" id="3.30.390.30">
    <property type="match status" value="1"/>
</dbReference>
<dbReference type="SUPFAM" id="SSF50022">
    <property type="entry name" value="ISP domain"/>
    <property type="match status" value="1"/>
</dbReference>
<evidence type="ECO:0000256" key="5">
    <source>
        <dbReference type="ARBA" id="ARBA00022827"/>
    </source>
</evidence>
<keyword evidence="6" id="KW-0560">Oxidoreductase</keyword>